<evidence type="ECO:0000313" key="10">
    <source>
        <dbReference type="EMBL" id="KAH7569635.1"/>
    </source>
</evidence>
<keyword evidence="5 9" id="KW-0732">Signal</keyword>
<protein>
    <recommendedName>
        <fullName evidence="12">Rapid ALkalinization Factor</fullName>
    </recommendedName>
</protein>
<reference evidence="10 11" key="1">
    <citation type="submission" date="2021-02" db="EMBL/GenBank/DDBJ databases">
        <title>Plant Genome Project.</title>
        <authorList>
            <person name="Zhang R.-G."/>
        </authorList>
    </citation>
    <scope>NUCLEOTIDE SEQUENCE [LARGE SCALE GENOMIC DNA]</scope>
    <source>
        <tissue evidence="10">Leaves</tissue>
    </source>
</reference>
<dbReference type="Pfam" id="PF05498">
    <property type="entry name" value="RALF"/>
    <property type="match status" value="2"/>
</dbReference>
<evidence type="ECO:0000256" key="8">
    <source>
        <dbReference type="SAM" id="Phobius"/>
    </source>
</evidence>
<evidence type="ECO:0000256" key="6">
    <source>
        <dbReference type="ARBA" id="ARBA00023157"/>
    </source>
</evidence>
<evidence type="ECO:0000256" key="2">
    <source>
        <dbReference type="ARBA" id="ARBA00009178"/>
    </source>
</evidence>
<dbReference type="Proteomes" id="UP000827721">
    <property type="component" value="Unassembled WGS sequence"/>
</dbReference>
<comment type="caution">
    <text evidence="10">The sequence shown here is derived from an EMBL/GenBank/DDBJ whole genome shotgun (WGS) entry which is preliminary data.</text>
</comment>
<feature type="signal peptide" evidence="9">
    <location>
        <begin position="1"/>
        <end position="19"/>
    </location>
</feature>
<sequence>MGKLKPWIIFLSLALISMAFVNQVQVGAVKYIDPRVLDPCKRSGASTPGCGHNKNAPPQQANEYNRGCSAIHRCRVMGKLKAWIIFLCLALISMAFVNQVQVGAVKYIDPRVLDPCKRSGASTPVCGHNKNAPPQQANEYNRGCPAIHRCRGN</sequence>
<organism evidence="10 11">
    <name type="scientific">Xanthoceras sorbifolium</name>
    <dbReference type="NCBI Taxonomy" id="99658"/>
    <lineage>
        <taxon>Eukaryota</taxon>
        <taxon>Viridiplantae</taxon>
        <taxon>Streptophyta</taxon>
        <taxon>Embryophyta</taxon>
        <taxon>Tracheophyta</taxon>
        <taxon>Spermatophyta</taxon>
        <taxon>Magnoliopsida</taxon>
        <taxon>eudicotyledons</taxon>
        <taxon>Gunneridae</taxon>
        <taxon>Pentapetalae</taxon>
        <taxon>rosids</taxon>
        <taxon>malvids</taxon>
        <taxon>Sapindales</taxon>
        <taxon>Sapindaceae</taxon>
        <taxon>Xanthoceroideae</taxon>
        <taxon>Xanthoceras</taxon>
    </lineage>
</organism>
<dbReference type="EMBL" id="JAFEMO010000006">
    <property type="protein sequence ID" value="KAH7569635.1"/>
    <property type="molecule type" value="Genomic_DNA"/>
</dbReference>
<accession>A0ABQ8HZ64</accession>
<gene>
    <name evidence="10" type="ORF">JRO89_XS06G0223900</name>
</gene>
<dbReference type="PANTHER" id="PTHR34270:SF5">
    <property type="entry name" value="PROTEIN RALF-LIKE 10-RELATED"/>
    <property type="match status" value="1"/>
</dbReference>
<keyword evidence="8" id="KW-0472">Membrane</keyword>
<feature type="chain" id="PRO_5045907800" description="Rapid ALkalinization Factor" evidence="9">
    <location>
        <begin position="20"/>
        <end position="153"/>
    </location>
</feature>
<keyword evidence="8" id="KW-0812">Transmembrane</keyword>
<evidence type="ECO:0000256" key="4">
    <source>
        <dbReference type="ARBA" id="ARBA00022702"/>
    </source>
</evidence>
<feature type="transmembrane region" description="Helical" evidence="8">
    <location>
        <begin position="80"/>
        <end position="97"/>
    </location>
</feature>
<keyword evidence="11" id="KW-1185">Reference proteome</keyword>
<evidence type="ECO:0000256" key="1">
    <source>
        <dbReference type="ARBA" id="ARBA00004613"/>
    </source>
</evidence>
<proteinExistence type="inferred from homology"/>
<comment type="similarity">
    <text evidence="2">Belongs to the plant rapid alkalinization factor (RALF) family.</text>
</comment>
<name>A0ABQ8HZ64_9ROSI</name>
<evidence type="ECO:0000256" key="7">
    <source>
        <dbReference type="ARBA" id="ARBA00037228"/>
    </source>
</evidence>
<keyword evidence="8" id="KW-1133">Transmembrane helix</keyword>
<comment type="function">
    <text evidence="7">Cell signaling peptide that may regulate plant stress, growth, and development. Mediates a rapid alkalinization of extracellular space by mediating a transient increase in the cytoplasmic Ca(2+) concentration leading to a calcium-dependent signaling events through a cell surface receptor and a concomitant activation of some intracellular mitogen-activated protein kinases.</text>
</comment>
<evidence type="ECO:0000313" key="11">
    <source>
        <dbReference type="Proteomes" id="UP000827721"/>
    </source>
</evidence>
<keyword evidence="4" id="KW-0372">Hormone</keyword>
<comment type="subcellular location">
    <subcellularLocation>
        <location evidence="1">Secreted</location>
    </subcellularLocation>
</comment>
<dbReference type="PANTHER" id="PTHR34270">
    <property type="entry name" value="PROTEIN RALF-LIKE 15-RELATED"/>
    <property type="match status" value="1"/>
</dbReference>
<evidence type="ECO:0000256" key="9">
    <source>
        <dbReference type="SAM" id="SignalP"/>
    </source>
</evidence>
<evidence type="ECO:0000256" key="5">
    <source>
        <dbReference type="ARBA" id="ARBA00022729"/>
    </source>
</evidence>
<keyword evidence="6" id="KW-1015">Disulfide bond</keyword>
<evidence type="ECO:0000256" key="3">
    <source>
        <dbReference type="ARBA" id="ARBA00022525"/>
    </source>
</evidence>
<keyword evidence="3" id="KW-0964">Secreted</keyword>
<evidence type="ECO:0008006" key="12">
    <source>
        <dbReference type="Google" id="ProtNLM"/>
    </source>
</evidence>
<dbReference type="InterPro" id="IPR008801">
    <property type="entry name" value="RALF"/>
</dbReference>